<evidence type="ECO:0000256" key="5">
    <source>
        <dbReference type="ARBA" id="ARBA00023136"/>
    </source>
</evidence>
<name>A0ABU9WF32_9BURK</name>
<organism evidence="7 8">
    <name type="scientific">Burkholderia theae</name>
    <dbReference type="NCBI Taxonomy" id="3143496"/>
    <lineage>
        <taxon>Bacteria</taxon>
        <taxon>Pseudomonadati</taxon>
        <taxon>Pseudomonadota</taxon>
        <taxon>Betaproteobacteria</taxon>
        <taxon>Burkholderiales</taxon>
        <taxon>Burkholderiaceae</taxon>
        <taxon>Burkholderia</taxon>
    </lineage>
</organism>
<accession>A0ABU9WF32</accession>
<dbReference type="EMBL" id="JBCPYA010000003">
    <property type="protein sequence ID" value="MEN2470607.1"/>
    <property type="molecule type" value="Genomic_DNA"/>
</dbReference>
<feature type="transmembrane region" description="Helical" evidence="6">
    <location>
        <begin position="172"/>
        <end position="194"/>
    </location>
</feature>
<feature type="transmembrane region" description="Helical" evidence="6">
    <location>
        <begin position="131"/>
        <end position="151"/>
    </location>
</feature>
<keyword evidence="2" id="KW-1003">Cell membrane</keyword>
<feature type="transmembrane region" description="Helical" evidence="6">
    <location>
        <begin position="56"/>
        <end position="75"/>
    </location>
</feature>
<comment type="caution">
    <text evidence="7">The sequence shown here is derived from an EMBL/GenBank/DDBJ whole genome shotgun (WGS) entry which is preliminary data.</text>
</comment>
<gene>
    <name evidence="7" type="ORF">VOI36_11960</name>
</gene>
<dbReference type="Pfam" id="PF02653">
    <property type="entry name" value="BPD_transp_2"/>
    <property type="match status" value="1"/>
</dbReference>
<evidence type="ECO:0000256" key="2">
    <source>
        <dbReference type="ARBA" id="ARBA00022475"/>
    </source>
</evidence>
<comment type="subcellular location">
    <subcellularLocation>
        <location evidence="1">Cell membrane</location>
        <topology evidence="1">Multi-pass membrane protein</topology>
    </subcellularLocation>
</comment>
<feature type="transmembrane region" description="Helical" evidence="6">
    <location>
        <begin position="304"/>
        <end position="322"/>
    </location>
</feature>
<protein>
    <submittedName>
        <fullName evidence="7">ABC transporter permease</fullName>
    </submittedName>
</protein>
<dbReference type="Proteomes" id="UP001466933">
    <property type="component" value="Unassembled WGS sequence"/>
</dbReference>
<feature type="transmembrane region" description="Helical" evidence="6">
    <location>
        <begin position="20"/>
        <end position="44"/>
    </location>
</feature>
<reference evidence="7 8" key="1">
    <citation type="submission" date="2024-05" db="EMBL/GenBank/DDBJ databases">
        <title>Burkholderia sp. Nov. a novel bacteria isolated from rhizosphere soil of Camellia sinensis.</title>
        <authorList>
            <person name="Dong Y."/>
        </authorList>
    </citation>
    <scope>NUCLEOTIDE SEQUENCE [LARGE SCALE GENOMIC DNA]</scope>
    <source>
        <strain evidence="7 8">GS2Y</strain>
    </source>
</reference>
<evidence type="ECO:0000313" key="7">
    <source>
        <dbReference type="EMBL" id="MEN2470607.1"/>
    </source>
</evidence>
<feature type="transmembrane region" description="Helical" evidence="6">
    <location>
        <begin position="259"/>
        <end position="292"/>
    </location>
</feature>
<feature type="transmembrane region" description="Helical" evidence="6">
    <location>
        <begin position="227"/>
        <end position="247"/>
    </location>
</feature>
<sequence length="335" mass="34699">MEMTTALVPDPARSAFTYWLGRHASVASIAAFFLVCTAVFALSSATFHQTGNLFNIARQCAPLLIVATAMTVIITTGGIDLSVGSTLALVGALCAMALQAGMPEPVVIGGGLVLGCAIGLLNGYFVAYAGMPPFIVTLGTLSIVRGAALAVTQGYSLPIEHAPLFTGLGRQWVLGIPLPVLVAVAVVLAGWAALRYTRFGRYVTGLGCNEESVRRAGVDVRRIKLRAYLLSGMAAALAGMIIAARLGSGSSNQGTGFELDVITAVVLGGTSLFGGVGTIVGTVLGALTIAVLNNGLILLHVSPFYTQILQGAIMLLAIWLNTRVFMPRRRHGSAA</sequence>
<evidence type="ECO:0000256" key="6">
    <source>
        <dbReference type="SAM" id="Phobius"/>
    </source>
</evidence>
<evidence type="ECO:0000313" key="8">
    <source>
        <dbReference type="Proteomes" id="UP001466933"/>
    </source>
</evidence>
<keyword evidence="3 6" id="KW-0812">Transmembrane</keyword>
<dbReference type="PANTHER" id="PTHR32196:SF72">
    <property type="entry name" value="RIBOSE IMPORT PERMEASE PROTEIN RBSC"/>
    <property type="match status" value="1"/>
</dbReference>
<evidence type="ECO:0000256" key="1">
    <source>
        <dbReference type="ARBA" id="ARBA00004651"/>
    </source>
</evidence>
<feature type="transmembrane region" description="Helical" evidence="6">
    <location>
        <begin position="105"/>
        <end position="125"/>
    </location>
</feature>
<dbReference type="CDD" id="cd06579">
    <property type="entry name" value="TM_PBP1_transp_AraH_like"/>
    <property type="match status" value="1"/>
</dbReference>
<dbReference type="PANTHER" id="PTHR32196">
    <property type="entry name" value="ABC TRANSPORTER PERMEASE PROTEIN YPHD-RELATED-RELATED"/>
    <property type="match status" value="1"/>
</dbReference>
<evidence type="ECO:0000256" key="3">
    <source>
        <dbReference type="ARBA" id="ARBA00022692"/>
    </source>
</evidence>
<keyword evidence="5 6" id="KW-0472">Membrane</keyword>
<proteinExistence type="predicted"/>
<keyword evidence="8" id="KW-1185">Reference proteome</keyword>
<dbReference type="RefSeq" id="WP_343492057.1">
    <property type="nucleotide sequence ID" value="NZ_JBCPYA010000003.1"/>
</dbReference>
<evidence type="ECO:0000256" key="4">
    <source>
        <dbReference type="ARBA" id="ARBA00022989"/>
    </source>
</evidence>
<dbReference type="InterPro" id="IPR001851">
    <property type="entry name" value="ABC_transp_permease"/>
</dbReference>
<keyword evidence="4 6" id="KW-1133">Transmembrane helix</keyword>